<name>A0A8J2X6A9_9STRA</name>
<dbReference type="InterPro" id="IPR003877">
    <property type="entry name" value="SPRY_dom"/>
</dbReference>
<reference evidence="15" key="1">
    <citation type="submission" date="2021-11" db="EMBL/GenBank/DDBJ databases">
        <authorList>
            <consortium name="Genoscope - CEA"/>
            <person name="William W."/>
        </authorList>
    </citation>
    <scope>NUCLEOTIDE SEQUENCE</scope>
</reference>
<dbReference type="GO" id="GO:0005829">
    <property type="term" value="C:cytosol"/>
    <property type="evidence" value="ECO:0007669"/>
    <property type="project" value="TreeGrafter"/>
</dbReference>
<dbReference type="InterPro" id="IPR011545">
    <property type="entry name" value="DEAD/DEAH_box_helicase_dom"/>
</dbReference>
<evidence type="ECO:0000256" key="8">
    <source>
        <dbReference type="ARBA" id="ARBA00032348"/>
    </source>
</evidence>
<dbReference type="GO" id="GO:0003676">
    <property type="term" value="F:nucleic acid binding"/>
    <property type="evidence" value="ECO:0007669"/>
    <property type="project" value="InterPro"/>
</dbReference>
<dbReference type="Gene3D" id="3.40.50.300">
    <property type="entry name" value="P-loop containing nucleotide triphosphate hydrolases"/>
    <property type="match status" value="3"/>
</dbReference>
<dbReference type="SMART" id="SM00487">
    <property type="entry name" value="DEXDc"/>
    <property type="match status" value="1"/>
</dbReference>
<feature type="domain" description="Helicase ATP-binding" evidence="12">
    <location>
        <begin position="34"/>
        <end position="189"/>
    </location>
</feature>
<dbReference type="InterPro" id="IPR001870">
    <property type="entry name" value="B30.2/SPRY"/>
</dbReference>
<dbReference type="PANTHER" id="PTHR47959">
    <property type="entry name" value="ATP-DEPENDENT RNA HELICASE RHLE-RELATED"/>
    <property type="match status" value="1"/>
</dbReference>
<dbReference type="InterPro" id="IPR050079">
    <property type="entry name" value="DEAD_box_RNA_helicase"/>
</dbReference>
<dbReference type="PROSITE" id="PS50188">
    <property type="entry name" value="B302_SPRY"/>
    <property type="match status" value="1"/>
</dbReference>
<feature type="domain" description="Helicase ATP-binding" evidence="12">
    <location>
        <begin position="290"/>
        <end position="433"/>
    </location>
</feature>
<evidence type="ECO:0000256" key="4">
    <source>
        <dbReference type="ARBA" id="ARBA00022801"/>
    </source>
</evidence>
<evidence type="ECO:0000256" key="6">
    <source>
        <dbReference type="ARBA" id="ARBA00022839"/>
    </source>
</evidence>
<evidence type="ECO:0000259" key="11">
    <source>
        <dbReference type="PROSITE" id="PS50188"/>
    </source>
</evidence>
<dbReference type="CDD" id="cd12873">
    <property type="entry name" value="SPRY_DDX1"/>
    <property type="match status" value="1"/>
</dbReference>
<dbReference type="SUPFAM" id="SSF52540">
    <property type="entry name" value="P-loop containing nucleoside triphosphate hydrolases"/>
    <property type="match status" value="2"/>
</dbReference>
<dbReference type="PROSITE" id="PS51194">
    <property type="entry name" value="HELICASE_CTER"/>
    <property type="match status" value="1"/>
</dbReference>
<keyword evidence="4" id="KW-0378">Hydrolase</keyword>
<dbReference type="PROSITE" id="PS51195">
    <property type="entry name" value="Q_MOTIF"/>
    <property type="match status" value="1"/>
</dbReference>
<proteinExistence type="inferred from homology"/>
<keyword evidence="7" id="KW-0067">ATP-binding</keyword>
<feature type="short sequence motif" description="Q motif" evidence="9">
    <location>
        <begin position="3"/>
        <end position="31"/>
    </location>
</feature>
<evidence type="ECO:0000256" key="2">
    <source>
        <dbReference type="ARBA" id="ARBA00022722"/>
    </source>
</evidence>
<feature type="domain" description="B30.2/SPRY" evidence="11">
    <location>
        <begin position="63"/>
        <end position="250"/>
    </location>
</feature>
<dbReference type="CDD" id="cd18787">
    <property type="entry name" value="SF2_C_DEAD"/>
    <property type="match status" value="1"/>
</dbReference>
<evidence type="ECO:0000256" key="1">
    <source>
        <dbReference type="ARBA" id="ARBA00008765"/>
    </source>
</evidence>
<evidence type="ECO:0000313" key="15">
    <source>
        <dbReference type="EMBL" id="CAH0377639.1"/>
    </source>
</evidence>
<dbReference type="InterPro" id="IPR013320">
    <property type="entry name" value="ConA-like_dom_sf"/>
</dbReference>
<evidence type="ECO:0000259" key="13">
    <source>
        <dbReference type="PROSITE" id="PS51194"/>
    </source>
</evidence>
<evidence type="ECO:0000256" key="9">
    <source>
        <dbReference type="PROSITE-ProRule" id="PRU00552"/>
    </source>
</evidence>
<dbReference type="SMART" id="SM00490">
    <property type="entry name" value="HELICc"/>
    <property type="match status" value="1"/>
</dbReference>
<dbReference type="AlphaFoldDB" id="A0A8J2X6A9"/>
<keyword evidence="16" id="KW-1185">Reference proteome</keyword>
<dbReference type="InterPro" id="IPR014014">
    <property type="entry name" value="RNA_helicase_DEAD_Q_motif"/>
</dbReference>
<protein>
    <recommendedName>
        <fullName evidence="8">DEAD box protein 1</fullName>
    </recommendedName>
</protein>
<feature type="domain" description="Helicase C-terminal" evidence="13">
    <location>
        <begin position="520"/>
        <end position="718"/>
    </location>
</feature>
<dbReference type="PANTHER" id="PTHR47959:SF1">
    <property type="entry name" value="ATP-DEPENDENT RNA HELICASE DBPA"/>
    <property type="match status" value="1"/>
</dbReference>
<dbReference type="Pfam" id="PF00270">
    <property type="entry name" value="DEAD"/>
    <property type="match status" value="2"/>
</dbReference>
<dbReference type="Pfam" id="PF00622">
    <property type="entry name" value="SPRY"/>
    <property type="match status" value="1"/>
</dbReference>
<sequence>MSGGFEAMGLSPELQRGIYDVGYTLPTEVQDEAIPLILGGGDVMVAAPTGSGKTAAFSLPILELVHEKLKEPEAPAAVEEAPEAPPPPTGPPALSTQDRDATLAVDNDRCQSRSERWSGGRCSQGIAAKSGKYAFEICVEDEGLCRAGWSTQAASLDLGTDKNGLGFGATAKKSHNRQFDDYGTKYGKGDVVTCWLDLDVEGGSCGFDVNGKSFGNAFAPLPPALQGVALFPAVAMRNAQLAVSFSELKFPKEGFVSVAACPQLQAGLRKDQNEYESTKKRQKSGRSVSAIILEPARDLAEQTHDCIESYARYLQDPHIKCALLIGGINTKEAEQALRNGDVDIVTGTPLKVWDLVKRGIMDVDACRFFTLDEADRFIETDDVATCLKIFEKLPKGASATARDRRLQVAFFSATLHSEAIKELSRKVCDNPTWVDLKGEKHLPDSVKHLVVPVDPSSLDIRELAKQSLDDDKRVTTDSVHRKGDLDKFEAPSLLKGDVKAVLETSQEDSSEVVKLAKPALFVKLFDSLKMEQCLVFCRTNLDCDLFEKYLNKIGGSGGFRGRKESGKESPYACCVLAGMRSMHERRRNLEAFKAGDVKILIATDVAARGIDVVGLPCVVNVTLPDVAENYVHRIGRVGRADKVGLAVSLVSTVKEKVWFCQRGKKPPQKDTREFEKGGNCVWYDEPELLKGVEAKLGQQVPRMDAQDLTLPPELRDVVFGEVREGTEEEDKARTARLANIAGDVDKLKDMEVRSQQAYFMLRELTADPMEVG</sequence>
<evidence type="ECO:0000259" key="14">
    <source>
        <dbReference type="PROSITE" id="PS51195"/>
    </source>
</evidence>
<comment type="caution">
    <text evidence="15">The sequence shown here is derived from an EMBL/GenBank/DDBJ whole genome shotgun (WGS) entry which is preliminary data.</text>
</comment>
<dbReference type="GO" id="GO:0005524">
    <property type="term" value="F:ATP binding"/>
    <property type="evidence" value="ECO:0007669"/>
    <property type="project" value="UniProtKB-KW"/>
</dbReference>
<comment type="similarity">
    <text evidence="1">Belongs to the DEAD box helicase family. DDX1 subfamily.</text>
</comment>
<feature type="region of interest" description="Disordered" evidence="10">
    <location>
        <begin position="72"/>
        <end position="98"/>
    </location>
</feature>
<evidence type="ECO:0000256" key="5">
    <source>
        <dbReference type="ARBA" id="ARBA00022806"/>
    </source>
</evidence>
<dbReference type="SUPFAM" id="SSF49899">
    <property type="entry name" value="Concanavalin A-like lectins/glucanases"/>
    <property type="match status" value="1"/>
</dbReference>
<dbReference type="SMART" id="SM00449">
    <property type="entry name" value="SPRY"/>
    <property type="match status" value="1"/>
</dbReference>
<organism evidence="15 16">
    <name type="scientific">Pelagomonas calceolata</name>
    <dbReference type="NCBI Taxonomy" id="35677"/>
    <lineage>
        <taxon>Eukaryota</taxon>
        <taxon>Sar</taxon>
        <taxon>Stramenopiles</taxon>
        <taxon>Ochrophyta</taxon>
        <taxon>Pelagophyceae</taxon>
        <taxon>Pelagomonadales</taxon>
        <taxon>Pelagomonadaceae</taxon>
        <taxon>Pelagomonas</taxon>
    </lineage>
</organism>
<dbReference type="InterPro" id="IPR014001">
    <property type="entry name" value="Helicase_ATP-bd"/>
</dbReference>
<dbReference type="EMBL" id="CAKKNE010000005">
    <property type="protein sequence ID" value="CAH0377639.1"/>
    <property type="molecule type" value="Genomic_DNA"/>
</dbReference>
<gene>
    <name evidence="15" type="ORF">PECAL_5P21770</name>
</gene>
<evidence type="ECO:0000256" key="7">
    <source>
        <dbReference type="ARBA" id="ARBA00022840"/>
    </source>
</evidence>
<evidence type="ECO:0000259" key="12">
    <source>
        <dbReference type="PROSITE" id="PS51192"/>
    </source>
</evidence>
<dbReference type="InterPro" id="IPR027417">
    <property type="entry name" value="P-loop_NTPase"/>
</dbReference>
<keyword evidence="6" id="KW-0269">Exonuclease</keyword>
<dbReference type="GO" id="GO:0004527">
    <property type="term" value="F:exonuclease activity"/>
    <property type="evidence" value="ECO:0007669"/>
    <property type="project" value="UniProtKB-KW"/>
</dbReference>
<evidence type="ECO:0000313" key="16">
    <source>
        <dbReference type="Proteomes" id="UP000789595"/>
    </source>
</evidence>
<dbReference type="OrthoDB" id="1735at2759"/>
<dbReference type="InterPro" id="IPR001650">
    <property type="entry name" value="Helicase_C-like"/>
</dbReference>
<feature type="domain" description="DEAD-box RNA helicase Q" evidence="14">
    <location>
        <begin position="3"/>
        <end position="31"/>
    </location>
</feature>
<dbReference type="PROSITE" id="PS51192">
    <property type="entry name" value="HELICASE_ATP_BIND_1"/>
    <property type="match status" value="2"/>
</dbReference>
<dbReference type="Gene3D" id="2.60.120.920">
    <property type="match status" value="1"/>
</dbReference>
<keyword evidence="2" id="KW-0540">Nuclease</keyword>
<evidence type="ECO:0000256" key="3">
    <source>
        <dbReference type="ARBA" id="ARBA00022741"/>
    </source>
</evidence>
<keyword evidence="5" id="KW-0347">Helicase</keyword>
<dbReference type="GO" id="GO:0003724">
    <property type="term" value="F:RNA helicase activity"/>
    <property type="evidence" value="ECO:0007669"/>
    <property type="project" value="InterPro"/>
</dbReference>
<dbReference type="InterPro" id="IPR043136">
    <property type="entry name" value="B30.2/SPRY_sf"/>
</dbReference>
<accession>A0A8J2X6A9</accession>
<keyword evidence="3" id="KW-0547">Nucleotide-binding</keyword>
<dbReference type="Proteomes" id="UP000789595">
    <property type="component" value="Unassembled WGS sequence"/>
</dbReference>
<dbReference type="Pfam" id="PF00271">
    <property type="entry name" value="Helicase_C"/>
    <property type="match status" value="1"/>
</dbReference>
<evidence type="ECO:0000256" key="10">
    <source>
        <dbReference type="SAM" id="MobiDB-lite"/>
    </source>
</evidence>